<evidence type="ECO:0000313" key="2">
    <source>
        <dbReference type="EMBL" id="PKB95646.1"/>
    </source>
</evidence>
<dbReference type="AlphaFoldDB" id="A0A2N0NM85"/>
<evidence type="ECO:0000313" key="3">
    <source>
        <dbReference type="Proteomes" id="UP000232722"/>
    </source>
</evidence>
<accession>A0A2N0NM85</accession>
<evidence type="ECO:0000256" key="1">
    <source>
        <dbReference type="SAM" id="MobiDB-lite"/>
    </source>
</evidence>
<feature type="compositionally biased region" description="Basic and acidic residues" evidence="1">
    <location>
        <begin position="35"/>
        <end position="44"/>
    </location>
</feature>
<reference evidence="2 3" key="2">
    <citation type="submission" date="2017-09" db="EMBL/GenBank/DDBJ databases">
        <title>Extensive intraspecific genome diversity in a model arbuscular mycorrhizal fungus.</title>
        <authorList>
            <person name="Chen E.C."/>
            <person name="Morin E."/>
            <person name="Beaudet D."/>
            <person name="Noel J."/>
            <person name="Ndikumana S."/>
            <person name="Charron P."/>
            <person name="St-Onge C."/>
            <person name="Giorgi J."/>
            <person name="Grigoriev I.V."/>
            <person name="Roux C."/>
            <person name="Martin F.M."/>
            <person name="Corradi N."/>
        </authorList>
    </citation>
    <scope>NUCLEOTIDE SEQUENCE [LARGE SCALE GENOMIC DNA]</scope>
    <source>
        <strain evidence="2 3">A5</strain>
    </source>
</reference>
<name>A0A2N0NM85_9GLOM</name>
<dbReference type="VEuPathDB" id="FungiDB:RhiirA1_466411"/>
<feature type="compositionally biased region" description="Polar residues" evidence="1">
    <location>
        <begin position="45"/>
        <end position="62"/>
    </location>
</feature>
<dbReference type="Proteomes" id="UP000232722">
    <property type="component" value="Unassembled WGS sequence"/>
</dbReference>
<sequence>MSSSDEESQAVRDINFPELEPRSSLTEYPFPGYKNNEDMIKDPNNDNSNTRQNSQYSTSSKTRSIESGESLKKSSSKKKKTSNKKRLKDALQDYTMLKRLIKELNTLSNSVLDVSESQLKAPGNFTELYNAFIKAEGELKDKFTTYKVCMQRTWIQRKLNDEVAKQLPNDLSKNAIEKIVERARKIYDLFSGIGVIKYDR</sequence>
<organism evidence="2 3">
    <name type="scientific">Rhizophagus irregularis</name>
    <dbReference type="NCBI Taxonomy" id="588596"/>
    <lineage>
        <taxon>Eukaryota</taxon>
        <taxon>Fungi</taxon>
        <taxon>Fungi incertae sedis</taxon>
        <taxon>Mucoromycota</taxon>
        <taxon>Glomeromycotina</taxon>
        <taxon>Glomeromycetes</taxon>
        <taxon>Glomerales</taxon>
        <taxon>Glomeraceae</taxon>
        <taxon>Rhizophagus</taxon>
    </lineage>
</organism>
<dbReference type="EMBL" id="LLXJ01004585">
    <property type="protein sequence ID" value="PKB95646.1"/>
    <property type="molecule type" value="Genomic_DNA"/>
</dbReference>
<protein>
    <submittedName>
        <fullName evidence="2">Uncharacterized protein</fullName>
    </submittedName>
</protein>
<proteinExistence type="predicted"/>
<comment type="caution">
    <text evidence="2">The sequence shown here is derived from an EMBL/GenBank/DDBJ whole genome shotgun (WGS) entry which is preliminary data.</text>
</comment>
<feature type="region of interest" description="Disordered" evidence="1">
    <location>
        <begin position="1"/>
        <end position="87"/>
    </location>
</feature>
<feature type="compositionally biased region" description="Basic and acidic residues" evidence="1">
    <location>
        <begin position="63"/>
        <end position="72"/>
    </location>
</feature>
<reference evidence="2 3" key="1">
    <citation type="submission" date="2016-04" db="EMBL/GenBank/DDBJ databases">
        <title>Genome analyses suggest a sexual origin of heterokaryosis in a supposedly ancient asexual fungus.</title>
        <authorList>
            <person name="Ropars J."/>
            <person name="Sedzielewska K."/>
            <person name="Noel J."/>
            <person name="Charron P."/>
            <person name="Farinelli L."/>
            <person name="Marton T."/>
            <person name="Kruger M."/>
            <person name="Pelin A."/>
            <person name="Brachmann A."/>
            <person name="Corradi N."/>
        </authorList>
    </citation>
    <scope>NUCLEOTIDE SEQUENCE [LARGE SCALE GENOMIC DNA]</scope>
    <source>
        <strain evidence="2 3">A5</strain>
    </source>
</reference>
<gene>
    <name evidence="2" type="ORF">RhiirA5_436322</name>
</gene>
<feature type="compositionally biased region" description="Basic residues" evidence="1">
    <location>
        <begin position="74"/>
        <end position="87"/>
    </location>
</feature>